<dbReference type="PANTHER" id="PTHR37461:SF1">
    <property type="entry name" value="ANTI-SIGMA-K FACTOR RSKA"/>
    <property type="match status" value="1"/>
</dbReference>
<dbReference type="InterPro" id="IPR051474">
    <property type="entry name" value="Anti-sigma-K/W_factor"/>
</dbReference>
<keyword evidence="3" id="KW-1003">Cell membrane</keyword>
<evidence type="ECO:0000256" key="2">
    <source>
        <dbReference type="ARBA" id="ARBA00004236"/>
    </source>
</evidence>
<dbReference type="GO" id="GO:0006417">
    <property type="term" value="P:regulation of translation"/>
    <property type="evidence" value="ECO:0007669"/>
    <property type="project" value="TreeGrafter"/>
</dbReference>
<feature type="transmembrane region" description="Helical" evidence="12">
    <location>
        <begin position="100"/>
        <end position="122"/>
    </location>
</feature>
<accession>A0A1G9CB68</accession>
<evidence type="ECO:0000256" key="9">
    <source>
        <dbReference type="ARBA" id="ARBA00029829"/>
    </source>
</evidence>
<comment type="subcellular location">
    <subcellularLocation>
        <location evidence="2">Cell membrane</location>
    </subcellularLocation>
    <subcellularLocation>
        <location evidence="1">Membrane</location>
        <topology evidence="1">Single-pass membrane protein</topology>
    </subcellularLocation>
</comment>
<keyword evidence="8" id="KW-0804">Transcription</keyword>
<protein>
    <recommendedName>
        <fullName evidence="10">Regulator of SigK</fullName>
    </recommendedName>
    <alternativeName>
        <fullName evidence="9">Sigma-K anti-sigma factor RskA</fullName>
    </alternativeName>
</protein>
<evidence type="ECO:0000256" key="6">
    <source>
        <dbReference type="ARBA" id="ARBA00023015"/>
    </source>
</evidence>
<keyword evidence="5 12" id="KW-1133">Transmembrane helix</keyword>
<keyword evidence="6" id="KW-0805">Transcription regulation</keyword>
<proteinExistence type="predicted"/>
<name>A0A1G9CB68_9ACTN</name>
<evidence type="ECO:0000256" key="11">
    <source>
        <dbReference type="SAM" id="MobiDB-lite"/>
    </source>
</evidence>
<gene>
    <name evidence="14" type="ORF">SAMN05216298_0244</name>
</gene>
<dbReference type="RefSeq" id="WP_176953136.1">
    <property type="nucleotide sequence ID" value="NZ_FNGF01000001.1"/>
</dbReference>
<evidence type="ECO:0000313" key="15">
    <source>
        <dbReference type="Proteomes" id="UP000198662"/>
    </source>
</evidence>
<evidence type="ECO:0000256" key="12">
    <source>
        <dbReference type="SAM" id="Phobius"/>
    </source>
</evidence>
<dbReference type="GO" id="GO:0005886">
    <property type="term" value="C:plasma membrane"/>
    <property type="evidence" value="ECO:0007669"/>
    <property type="project" value="UniProtKB-SubCell"/>
</dbReference>
<evidence type="ECO:0000256" key="5">
    <source>
        <dbReference type="ARBA" id="ARBA00022989"/>
    </source>
</evidence>
<feature type="domain" description="Anti-sigma K factor RskA C-terminal" evidence="13">
    <location>
        <begin position="105"/>
        <end position="235"/>
    </location>
</feature>
<evidence type="ECO:0000256" key="8">
    <source>
        <dbReference type="ARBA" id="ARBA00023163"/>
    </source>
</evidence>
<dbReference type="PANTHER" id="PTHR37461">
    <property type="entry name" value="ANTI-SIGMA-K FACTOR RSKA"/>
    <property type="match status" value="1"/>
</dbReference>
<evidence type="ECO:0000313" key="14">
    <source>
        <dbReference type="EMBL" id="SDK48911.1"/>
    </source>
</evidence>
<evidence type="ECO:0000256" key="3">
    <source>
        <dbReference type="ARBA" id="ARBA00022475"/>
    </source>
</evidence>
<dbReference type="Pfam" id="PF10099">
    <property type="entry name" value="RskA_C"/>
    <property type="match status" value="1"/>
</dbReference>
<evidence type="ECO:0000259" key="13">
    <source>
        <dbReference type="Pfam" id="PF10099"/>
    </source>
</evidence>
<dbReference type="InterPro" id="IPR041916">
    <property type="entry name" value="Anti_sigma_zinc_sf"/>
</dbReference>
<keyword evidence="7 12" id="KW-0472">Membrane</keyword>
<reference evidence="15" key="1">
    <citation type="submission" date="2016-10" db="EMBL/GenBank/DDBJ databases">
        <authorList>
            <person name="Varghese N."/>
            <person name="Submissions S."/>
        </authorList>
    </citation>
    <scope>NUCLEOTIDE SEQUENCE [LARGE SCALE GENOMIC DNA]</scope>
    <source>
        <strain evidence="15">CGMCC 4.3147</strain>
    </source>
</reference>
<feature type="region of interest" description="Disordered" evidence="11">
    <location>
        <begin position="224"/>
        <end position="248"/>
    </location>
</feature>
<evidence type="ECO:0000256" key="4">
    <source>
        <dbReference type="ARBA" id="ARBA00022692"/>
    </source>
</evidence>
<dbReference type="EMBL" id="FNGF01000001">
    <property type="protein sequence ID" value="SDK48911.1"/>
    <property type="molecule type" value="Genomic_DNA"/>
</dbReference>
<evidence type="ECO:0000256" key="10">
    <source>
        <dbReference type="ARBA" id="ARBA00030803"/>
    </source>
</evidence>
<dbReference type="AlphaFoldDB" id="A0A1G9CB68"/>
<organism evidence="14 15">
    <name type="scientific">Glycomyces sambucus</name>
    <dbReference type="NCBI Taxonomy" id="380244"/>
    <lineage>
        <taxon>Bacteria</taxon>
        <taxon>Bacillati</taxon>
        <taxon>Actinomycetota</taxon>
        <taxon>Actinomycetes</taxon>
        <taxon>Glycomycetales</taxon>
        <taxon>Glycomycetaceae</taxon>
        <taxon>Glycomyces</taxon>
    </lineage>
</organism>
<keyword evidence="4 12" id="KW-0812">Transmembrane</keyword>
<dbReference type="Gene3D" id="1.10.10.1320">
    <property type="entry name" value="Anti-sigma factor, zinc-finger domain"/>
    <property type="match status" value="1"/>
</dbReference>
<dbReference type="STRING" id="380244.SAMN05216298_0244"/>
<dbReference type="GO" id="GO:0016989">
    <property type="term" value="F:sigma factor antagonist activity"/>
    <property type="evidence" value="ECO:0007669"/>
    <property type="project" value="TreeGrafter"/>
</dbReference>
<sequence>MSEAHSLIGAWAVDAVDARERALVEAHLADFPSCAEEAGALLEAVARLADTAATEPPPRLRKRVLAAARRTVQDTPPPRDAAPDPVPPVASARLTRAPRVVSTLAAAALGLAITLAGAALTWSQLTPDGPDAQVSAVIDAPDATVASATGANGGTVTVTASIELDQAVITVAELPAIGEDRAYQVWLLEPDGPVSAGIMHPGETSATLVVDDLADATAIALTQEPAGGSNAPTRPAVAHVPIGVPDAP</sequence>
<dbReference type="InterPro" id="IPR018764">
    <property type="entry name" value="RskA_C"/>
</dbReference>
<evidence type="ECO:0000256" key="7">
    <source>
        <dbReference type="ARBA" id="ARBA00023136"/>
    </source>
</evidence>
<evidence type="ECO:0000256" key="1">
    <source>
        <dbReference type="ARBA" id="ARBA00004167"/>
    </source>
</evidence>
<dbReference type="Proteomes" id="UP000198662">
    <property type="component" value="Unassembled WGS sequence"/>
</dbReference>
<keyword evidence="15" id="KW-1185">Reference proteome</keyword>